<evidence type="ECO:0000313" key="6">
    <source>
        <dbReference type="Proteomes" id="UP000830055"/>
    </source>
</evidence>
<comment type="similarity">
    <text evidence="2">Belongs to the threonine aldolase family.</text>
</comment>
<dbReference type="Gene3D" id="3.90.1150.10">
    <property type="entry name" value="Aspartate Aminotransferase, domain 1"/>
    <property type="match status" value="1"/>
</dbReference>
<name>A0ABM7WCV8_9BACT</name>
<evidence type="ECO:0000259" key="4">
    <source>
        <dbReference type="Pfam" id="PF01212"/>
    </source>
</evidence>
<keyword evidence="3" id="KW-0663">Pyridoxal phosphate</keyword>
<proteinExistence type="inferred from homology"/>
<evidence type="ECO:0000256" key="2">
    <source>
        <dbReference type="ARBA" id="ARBA00006966"/>
    </source>
</evidence>
<protein>
    <submittedName>
        <fullName evidence="5">L-threonine aldolase</fullName>
    </submittedName>
</protein>
<feature type="domain" description="Aromatic amino acid beta-eliminating lyase/threonine aldolase" evidence="4">
    <location>
        <begin position="9"/>
        <end position="298"/>
    </location>
</feature>
<dbReference type="InterPro" id="IPR001597">
    <property type="entry name" value="ArAA_b-elim_lyase/Thr_aldolase"/>
</dbReference>
<dbReference type="Gene3D" id="3.40.640.10">
    <property type="entry name" value="Type I PLP-dependent aspartate aminotransferase-like (Major domain)"/>
    <property type="match status" value="1"/>
</dbReference>
<accession>A0ABM7WCV8</accession>
<dbReference type="InterPro" id="IPR015424">
    <property type="entry name" value="PyrdxlP-dep_Trfase"/>
</dbReference>
<dbReference type="PANTHER" id="PTHR48097">
    <property type="entry name" value="L-THREONINE ALDOLASE-RELATED"/>
    <property type="match status" value="1"/>
</dbReference>
<sequence length="350" mass="38498">MDDRQTRKQLASDNNAGICPSTWRMISEANHGHAAAYGDDYWTKQAVQRFQALFGVDCSVFFVFNGTAGNALALASLCRPYEAVVCHRLAHIETDECSAPAFFGGGLRLLTGDGGGGKLTAEVVTEIVGRRDDVHFPAARVLSLTQATEAGTVYSLDELQQLTECARRHGLRVHMDGARLANAVATLGCSVQEMTVDCGVDVLCFGGTKNGMAVGDAVVFFDRELAAGFARRCKQAGQLASKMRFLSAPWVGMLDDGSWLDNARQANRCAARLEERLRALTEVEILFPRQANTLFVRFHEGVTQALYDRGWRFYVFQETGGARLMCSWDCDLETVDRFADDLRTILAERT</sequence>
<dbReference type="InterPro" id="IPR015422">
    <property type="entry name" value="PyrdxlP-dep_Trfase_small"/>
</dbReference>
<dbReference type="SUPFAM" id="SSF53383">
    <property type="entry name" value="PLP-dependent transferases"/>
    <property type="match status" value="1"/>
</dbReference>
<dbReference type="Pfam" id="PF01212">
    <property type="entry name" value="Beta_elim_lyase"/>
    <property type="match status" value="1"/>
</dbReference>
<evidence type="ECO:0000313" key="5">
    <source>
        <dbReference type="EMBL" id="BDD88792.1"/>
    </source>
</evidence>
<gene>
    <name evidence="5" type="primary">ltaE</name>
    <name evidence="5" type="ORF">DPPLL_31570</name>
</gene>
<keyword evidence="6" id="KW-1185">Reference proteome</keyword>
<dbReference type="EMBL" id="AP025516">
    <property type="protein sequence ID" value="BDD88792.1"/>
    <property type="molecule type" value="Genomic_DNA"/>
</dbReference>
<reference evidence="5 6" key="1">
    <citation type="submission" date="2022-01" db="EMBL/GenBank/DDBJ databases">
        <title>Desulfofustis limnae sp. nov., a novel mesophilic sulfate-reducing bacterium isolated from marsh soil.</title>
        <authorList>
            <person name="Watanabe M."/>
            <person name="Takahashi A."/>
            <person name="Kojima H."/>
            <person name="Fukui M."/>
        </authorList>
    </citation>
    <scope>NUCLEOTIDE SEQUENCE [LARGE SCALE GENOMIC DNA]</scope>
    <source>
        <strain evidence="5 6">PPLL</strain>
    </source>
</reference>
<evidence type="ECO:0000256" key="1">
    <source>
        <dbReference type="ARBA" id="ARBA00001933"/>
    </source>
</evidence>
<comment type="cofactor">
    <cofactor evidence="1">
        <name>pyridoxal 5'-phosphate</name>
        <dbReference type="ChEBI" id="CHEBI:597326"/>
    </cofactor>
</comment>
<dbReference type="PANTHER" id="PTHR48097:SF5">
    <property type="entry name" value="LOW SPECIFICITY L-THREONINE ALDOLASE"/>
    <property type="match status" value="1"/>
</dbReference>
<dbReference type="Proteomes" id="UP000830055">
    <property type="component" value="Chromosome"/>
</dbReference>
<evidence type="ECO:0000256" key="3">
    <source>
        <dbReference type="ARBA" id="ARBA00022898"/>
    </source>
</evidence>
<dbReference type="CDD" id="cd06502">
    <property type="entry name" value="TA_like"/>
    <property type="match status" value="1"/>
</dbReference>
<dbReference type="RefSeq" id="WP_284152127.1">
    <property type="nucleotide sequence ID" value="NZ_AP025516.1"/>
</dbReference>
<dbReference type="InterPro" id="IPR015421">
    <property type="entry name" value="PyrdxlP-dep_Trfase_major"/>
</dbReference>
<organism evidence="5 6">
    <name type="scientific">Desulfofustis limnaeus</name>
    <dbReference type="NCBI Taxonomy" id="2740163"/>
    <lineage>
        <taxon>Bacteria</taxon>
        <taxon>Pseudomonadati</taxon>
        <taxon>Thermodesulfobacteriota</taxon>
        <taxon>Desulfobulbia</taxon>
        <taxon>Desulfobulbales</taxon>
        <taxon>Desulfocapsaceae</taxon>
        <taxon>Desulfofustis</taxon>
    </lineage>
</organism>